<keyword evidence="3" id="KW-1185">Reference proteome</keyword>
<evidence type="ECO:0000256" key="1">
    <source>
        <dbReference type="SAM" id="Phobius"/>
    </source>
</evidence>
<organism evidence="2 3">
    <name type="scientific">Lentzea guizhouensis</name>
    <dbReference type="NCBI Taxonomy" id="1586287"/>
    <lineage>
        <taxon>Bacteria</taxon>
        <taxon>Bacillati</taxon>
        <taxon>Actinomycetota</taxon>
        <taxon>Actinomycetes</taxon>
        <taxon>Pseudonocardiales</taxon>
        <taxon>Pseudonocardiaceae</taxon>
        <taxon>Lentzea</taxon>
    </lineage>
</organism>
<protein>
    <submittedName>
        <fullName evidence="2">Uncharacterized protein</fullName>
    </submittedName>
</protein>
<dbReference type="Proteomes" id="UP000093053">
    <property type="component" value="Chromosome"/>
</dbReference>
<proteinExistence type="predicted"/>
<gene>
    <name evidence="2" type="ORF">BBK82_19955</name>
</gene>
<dbReference type="RefSeq" id="WP_065916351.1">
    <property type="nucleotide sequence ID" value="NZ_CP016793.1"/>
</dbReference>
<keyword evidence="1" id="KW-0812">Transmembrane</keyword>
<dbReference type="AlphaFoldDB" id="A0A1B2HJU6"/>
<sequence length="168" mass="18614">MHTRWRWVLFGLGAAVAAAGPVAAAGGPWYGYLFGGLWFLMGATVAWRSFKMGTKLTPDAIESTSLDHTSAIQWCDVKAVEPDRRRSLIVFHTIAPAVHAAGKKRPLTELSLLSVKKDVVPERTLKQIAELQQALAQHRETCTACGARPKAQKQARLWTRLRRAISRK</sequence>
<dbReference type="KEGG" id="led:BBK82_19955"/>
<dbReference type="OrthoDB" id="3689032at2"/>
<evidence type="ECO:0000313" key="2">
    <source>
        <dbReference type="EMBL" id="ANZ37993.1"/>
    </source>
</evidence>
<keyword evidence="1" id="KW-0472">Membrane</keyword>
<evidence type="ECO:0000313" key="3">
    <source>
        <dbReference type="Proteomes" id="UP000093053"/>
    </source>
</evidence>
<name>A0A1B2HJU6_9PSEU</name>
<dbReference type="EMBL" id="CP016793">
    <property type="protein sequence ID" value="ANZ37993.1"/>
    <property type="molecule type" value="Genomic_DNA"/>
</dbReference>
<keyword evidence="1" id="KW-1133">Transmembrane helix</keyword>
<reference evidence="2 3" key="1">
    <citation type="submission" date="2016-07" db="EMBL/GenBank/DDBJ databases">
        <title>Complete genome sequence of the Lentzea guizhouensis DHS C013.</title>
        <authorList>
            <person name="Cao C."/>
        </authorList>
    </citation>
    <scope>NUCLEOTIDE SEQUENCE [LARGE SCALE GENOMIC DNA]</scope>
    <source>
        <strain evidence="2 3">DHS C013</strain>
    </source>
</reference>
<accession>A0A1B2HJU6</accession>
<feature type="transmembrane region" description="Helical" evidence="1">
    <location>
        <begin position="29"/>
        <end position="47"/>
    </location>
</feature>